<feature type="domain" description="HTH cro/C1-type" evidence="2">
    <location>
        <begin position="16"/>
        <end position="69"/>
    </location>
</feature>
<dbReference type="InterPro" id="IPR001387">
    <property type="entry name" value="Cro/C1-type_HTH"/>
</dbReference>
<dbReference type="AlphaFoldDB" id="A0A1M4YNI1"/>
<sequence>MPATQTRRKRRVGRALSELRERSGRTAEEAAEFLGCSRSTITRIESGHVLCRRTELLALAAFYGATDARRAEILARWEDAKGDATRVMATGRAPRQLRAFLHAEAEASRSQVISPLVVDGLLQTEEYARAVNSAPSGFRGSDADIERAVKSRLNRQQLLVGPHPLQLHVLLDEAAIHRQVGGPDVMLGQLQRLLTLLERSHITLQVIPMRAGAYGTMSGGVVILHFDDQEDPSAAYVEYPGGGAWVEETEDVSRFVATFDSVRGSALSPAETADLIRVAIKELEGR</sequence>
<feature type="region of interest" description="Disordered" evidence="1">
    <location>
        <begin position="1"/>
        <end position="20"/>
    </location>
</feature>
<name>A0A1M4YNI1_STRHI</name>
<feature type="compositionally biased region" description="Basic residues" evidence="1">
    <location>
        <begin position="1"/>
        <end position="13"/>
    </location>
</feature>
<reference evidence="3 4" key="1">
    <citation type="submission" date="2016-11" db="EMBL/GenBank/DDBJ databases">
        <authorList>
            <person name="Jaros S."/>
            <person name="Januszkiewicz K."/>
            <person name="Wedrychowicz H."/>
        </authorList>
    </citation>
    <scope>NUCLEOTIDE SEQUENCE [LARGE SCALE GENOMIC DNA]</scope>
    <source>
        <strain evidence="3 4">DSM 44523</strain>
    </source>
</reference>
<protein>
    <submittedName>
        <fullName evidence="3">DNA-binding transcriptional regulator, XRE-family HTH domain</fullName>
    </submittedName>
</protein>
<dbReference type="STRING" id="2017.SAMN05444320_102415"/>
<keyword evidence="4" id="KW-1185">Reference proteome</keyword>
<dbReference type="Pfam" id="PF13560">
    <property type="entry name" value="HTH_31"/>
    <property type="match status" value="1"/>
</dbReference>
<dbReference type="Proteomes" id="UP000184501">
    <property type="component" value="Unassembled WGS sequence"/>
</dbReference>
<dbReference type="Gene3D" id="1.10.260.40">
    <property type="entry name" value="lambda repressor-like DNA-binding domains"/>
    <property type="match status" value="1"/>
</dbReference>
<dbReference type="RefSeq" id="WP_073480655.1">
    <property type="nucleotide sequence ID" value="NZ_FQVN01000002.1"/>
</dbReference>
<organism evidence="3 4">
    <name type="scientific">Streptoalloteichus hindustanus</name>
    <dbReference type="NCBI Taxonomy" id="2017"/>
    <lineage>
        <taxon>Bacteria</taxon>
        <taxon>Bacillati</taxon>
        <taxon>Actinomycetota</taxon>
        <taxon>Actinomycetes</taxon>
        <taxon>Pseudonocardiales</taxon>
        <taxon>Pseudonocardiaceae</taxon>
        <taxon>Streptoalloteichus</taxon>
    </lineage>
</organism>
<evidence type="ECO:0000313" key="3">
    <source>
        <dbReference type="EMBL" id="SHF06946.1"/>
    </source>
</evidence>
<evidence type="ECO:0000259" key="2">
    <source>
        <dbReference type="PROSITE" id="PS50943"/>
    </source>
</evidence>
<gene>
    <name evidence="3" type="ORF">SAMN05444320_102415</name>
</gene>
<dbReference type="Pfam" id="PF19054">
    <property type="entry name" value="DUF5753"/>
    <property type="match status" value="1"/>
</dbReference>
<keyword evidence="3" id="KW-0238">DNA-binding</keyword>
<dbReference type="InterPro" id="IPR043917">
    <property type="entry name" value="DUF5753"/>
</dbReference>
<dbReference type="GO" id="GO:0003677">
    <property type="term" value="F:DNA binding"/>
    <property type="evidence" value="ECO:0007669"/>
    <property type="project" value="UniProtKB-KW"/>
</dbReference>
<dbReference type="PROSITE" id="PS50943">
    <property type="entry name" value="HTH_CROC1"/>
    <property type="match status" value="1"/>
</dbReference>
<dbReference type="CDD" id="cd00093">
    <property type="entry name" value="HTH_XRE"/>
    <property type="match status" value="1"/>
</dbReference>
<dbReference type="SUPFAM" id="SSF47413">
    <property type="entry name" value="lambda repressor-like DNA-binding domains"/>
    <property type="match status" value="1"/>
</dbReference>
<dbReference type="SMART" id="SM00530">
    <property type="entry name" value="HTH_XRE"/>
    <property type="match status" value="1"/>
</dbReference>
<dbReference type="InterPro" id="IPR010982">
    <property type="entry name" value="Lambda_DNA-bd_dom_sf"/>
</dbReference>
<dbReference type="OrthoDB" id="4285266at2"/>
<evidence type="ECO:0000256" key="1">
    <source>
        <dbReference type="SAM" id="MobiDB-lite"/>
    </source>
</evidence>
<dbReference type="EMBL" id="FQVN01000002">
    <property type="protein sequence ID" value="SHF06946.1"/>
    <property type="molecule type" value="Genomic_DNA"/>
</dbReference>
<evidence type="ECO:0000313" key="4">
    <source>
        <dbReference type="Proteomes" id="UP000184501"/>
    </source>
</evidence>
<accession>A0A1M4YNI1</accession>
<proteinExistence type="predicted"/>